<evidence type="ECO:0000313" key="4">
    <source>
        <dbReference type="EMBL" id="QRQ94121.1"/>
    </source>
</evidence>
<feature type="signal peptide" evidence="2">
    <location>
        <begin position="1"/>
        <end position="23"/>
    </location>
</feature>
<evidence type="ECO:0000256" key="2">
    <source>
        <dbReference type="SAM" id="SignalP"/>
    </source>
</evidence>
<evidence type="ECO:0000313" key="5">
    <source>
        <dbReference type="EMBL" id="SPC10665.1"/>
    </source>
</evidence>
<keyword evidence="2" id="KW-0732">Signal</keyword>
<name>A0A375FV52_9BURK</name>
<feature type="chain" id="PRO_5016944827" evidence="2">
    <location>
        <begin position="24"/>
        <end position="115"/>
    </location>
</feature>
<dbReference type="SUPFAM" id="SSF47473">
    <property type="entry name" value="EF-hand"/>
    <property type="match status" value="1"/>
</dbReference>
<dbReference type="InterPro" id="IPR002048">
    <property type="entry name" value="EF_hand_dom"/>
</dbReference>
<dbReference type="GeneID" id="303493686"/>
<gene>
    <name evidence="5" type="ORF">CO2235_10050</name>
    <name evidence="4" type="ORF">JTE92_29310</name>
</gene>
<protein>
    <submittedName>
        <fullName evidence="4">Calcium-binding protein</fullName>
    </submittedName>
</protein>
<dbReference type="Gene3D" id="1.10.238.10">
    <property type="entry name" value="EF-hand"/>
    <property type="match status" value="1"/>
</dbReference>
<dbReference type="GO" id="GO:0005509">
    <property type="term" value="F:calcium ion binding"/>
    <property type="evidence" value="ECO:0007669"/>
    <property type="project" value="InterPro"/>
</dbReference>
<evidence type="ECO:0000313" key="6">
    <source>
        <dbReference type="Proteomes" id="UP000623307"/>
    </source>
</evidence>
<feature type="domain" description="EF-hand" evidence="3">
    <location>
        <begin position="42"/>
        <end position="77"/>
    </location>
</feature>
<dbReference type="AlphaFoldDB" id="A0A375FV52"/>
<dbReference type="RefSeq" id="WP_063240933.1">
    <property type="nucleotide sequence ID" value="NZ_CP069810.1"/>
</dbReference>
<organism evidence="5">
    <name type="scientific">Cupriavidus oxalaticus</name>
    <dbReference type="NCBI Taxonomy" id="96344"/>
    <lineage>
        <taxon>Bacteria</taxon>
        <taxon>Pseudomonadati</taxon>
        <taxon>Pseudomonadota</taxon>
        <taxon>Betaproteobacteria</taxon>
        <taxon>Burkholderiales</taxon>
        <taxon>Burkholderiaceae</taxon>
        <taxon>Cupriavidus</taxon>
    </lineage>
</organism>
<evidence type="ECO:0000256" key="1">
    <source>
        <dbReference type="SAM" id="MobiDB-lite"/>
    </source>
</evidence>
<evidence type="ECO:0000259" key="3">
    <source>
        <dbReference type="PROSITE" id="PS50222"/>
    </source>
</evidence>
<dbReference type="PROSITE" id="PS50222">
    <property type="entry name" value="EF_HAND_2"/>
    <property type="match status" value="1"/>
</dbReference>
<dbReference type="EMBL" id="OGUS01000109">
    <property type="protein sequence ID" value="SPC10665.1"/>
    <property type="molecule type" value="Genomic_DNA"/>
</dbReference>
<accession>A0A375FV52</accession>
<dbReference type="Proteomes" id="UP000623307">
    <property type="component" value="Chromosome 2"/>
</dbReference>
<dbReference type="OrthoDB" id="5461251at2"/>
<dbReference type="Proteomes" id="UP000256862">
    <property type="component" value="Chromosome CO2235"/>
</dbReference>
<dbReference type="InterPro" id="IPR011992">
    <property type="entry name" value="EF-hand-dom_pair"/>
</dbReference>
<reference evidence="4 6" key="2">
    <citation type="submission" date="2021-02" db="EMBL/GenBank/DDBJ databases">
        <title>Complete Genome Sequence of Cupriavidus oxalaticus Strain Ox1, a Soil Oxalate-Degrading Species.</title>
        <authorList>
            <person name="Palmieri F."/>
            <person name="Udriet P."/>
            <person name="Deuasquier M."/>
            <person name="Beaudoing E."/>
            <person name="Johnson S.L."/>
            <person name="Davenport K.W."/>
            <person name="Chain P.S."/>
            <person name="Bindschedler S."/>
            <person name="Junier P."/>
        </authorList>
    </citation>
    <scope>NUCLEOTIDE SEQUENCE [LARGE SCALE GENOMIC DNA]</scope>
    <source>
        <strain evidence="4 6">Ox1</strain>
    </source>
</reference>
<keyword evidence="6" id="KW-1185">Reference proteome</keyword>
<reference evidence="5" key="1">
    <citation type="submission" date="2018-01" db="EMBL/GenBank/DDBJ databases">
        <authorList>
            <person name="Clerissi C."/>
        </authorList>
    </citation>
    <scope>NUCLEOTIDE SEQUENCE</scope>
    <source>
        <strain evidence="5">Cupriavidus oxalaticus LMG 2235</strain>
    </source>
</reference>
<feature type="region of interest" description="Disordered" evidence="1">
    <location>
        <begin position="20"/>
        <end position="42"/>
    </location>
</feature>
<dbReference type="EMBL" id="CP069812">
    <property type="protein sequence ID" value="QRQ94121.1"/>
    <property type="molecule type" value="Genomic_DNA"/>
</dbReference>
<proteinExistence type="predicted"/>
<sequence>MTKRVLLTGAILAAALATGQAAAQQQPQAQPGQPQKPMTAQEAKAMFAEKFKAADADNDGKLTRQEAEAGMPEVAKNFDKIDRKKTGYVTQKQVGSYAVAKAKQRKTAQDPSSLN</sequence>